<sequence length="703" mass="76277">MSTADAFLDQYLRTHRFQIGVPTSFTVSPDGQRILFLRSQSGTEPTSCLWQFTFDTGEEVLVADPAQASAATGDGAGAASEADAWMRERTRERSRGITGYATDAAVSMAVFTVNGRIGTSQLESGTTRFLDGLPPAFDPRLSPDGRHIAYVHAGELRRVAADGSGDRLVAAPDGEHVTYGLAEHVAAESMGRLRGFWWSPDSEKLLVARVDTARVQRWYINDPAQPAVPPREISYPAAGTENADVSLWIFGPRGKPVPVTWDRGAFEYVVEVNWDRDEEPLVVVQDRGQRRMRVLRVATDTGLTRVVHEETDAAWVSVVPGVPAITASGGLVWAADREGTRRLLVDGSPVTPPGLQVREVVGTDGDTVHFRASREPTRTHLWSWSPAEGLVQETRLPGVWNGRAGGGTVVSYGRTPDRAGWSVAAHRRTGAVCTLRSLAEQPMLTPNVRHLTVGPRELRVAVVLPSGADPARPLPVLMDPYAGPYLQRVTAEQDGYLLPQWLAEQGFAVVIVDGRGTPGRGPEWERTIHGDIATPVLQDQVDGLHGAADALKCLDLGRVGIGGWSYGGFLAALAVLRRPDVFHAAVAGAPVTDQTLYDTHWRERHLGHPEREPGNYARSSLLEDAPDLVRPLMLIHGTADDNVVSAHTFRLSEALLRAGRPHTVLPIPGSAHMVADIDIQRSILKIQVRFLQDALAGDPVTVT</sequence>
<accession>A0ABW2JNT5</accession>
<evidence type="ECO:0000313" key="4">
    <source>
        <dbReference type="Proteomes" id="UP001596523"/>
    </source>
</evidence>
<dbReference type="InterPro" id="IPR050278">
    <property type="entry name" value="Serine_Prot_S9B/DPPIV"/>
</dbReference>
<dbReference type="Gene3D" id="2.140.10.30">
    <property type="entry name" value="Dipeptidylpeptidase IV, N-terminal domain"/>
    <property type="match status" value="1"/>
</dbReference>
<dbReference type="Pfam" id="PF07676">
    <property type="entry name" value="PD40"/>
    <property type="match status" value="1"/>
</dbReference>
<dbReference type="EMBL" id="JBHTCF010000010">
    <property type="protein sequence ID" value="MFC7307073.1"/>
    <property type="molecule type" value="Genomic_DNA"/>
</dbReference>
<dbReference type="Pfam" id="PF00326">
    <property type="entry name" value="Peptidase_S9"/>
    <property type="match status" value="1"/>
</dbReference>
<dbReference type="InterPro" id="IPR011659">
    <property type="entry name" value="WD40"/>
</dbReference>
<dbReference type="InterPro" id="IPR002469">
    <property type="entry name" value="Peptidase_S9B_N"/>
</dbReference>
<dbReference type="RefSeq" id="WP_381833360.1">
    <property type="nucleotide sequence ID" value="NZ_JBHTCF010000010.1"/>
</dbReference>
<dbReference type="PANTHER" id="PTHR11731">
    <property type="entry name" value="PROTEASE FAMILY S9B,C DIPEPTIDYL-PEPTIDASE IV-RELATED"/>
    <property type="match status" value="1"/>
</dbReference>
<name>A0ABW2JNT5_9ACTN</name>
<dbReference type="Pfam" id="PF00930">
    <property type="entry name" value="DPPIV_N"/>
    <property type="match status" value="1"/>
</dbReference>
<dbReference type="SUPFAM" id="SSF82171">
    <property type="entry name" value="DPP6 N-terminal domain-like"/>
    <property type="match status" value="1"/>
</dbReference>
<evidence type="ECO:0000259" key="2">
    <source>
        <dbReference type="Pfam" id="PF00930"/>
    </source>
</evidence>
<dbReference type="InterPro" id="IPR001375">
    <property type="entry name" value="Peptidase_S9_cat"/>
</dbReference>
<comment type="caution">
    <text evidence="3">The sequence shown here is derived from an EMBL/GenBank/DDBJ whole genome shotgun (WGS) entry which is preliminary data.</text>
</comment>
<gene>
    <name evidence="3" type="ORF">ACFQVC_22945</name>
</gene>
<feature type="domain" description="Peptidase S9 prolyl oligopeptidase catalytic" evidence="1">
    <location>
        <begin position="499"/>
        <end position="696"/>
    </location>
</feature>
<dbReference type="PANTHER" id="PTHR11731:SF193">
    <property type="entry name" value="DIPEPTIDYL PEPTIDASE 9"/>
    <property type="match status" value="1"/>
</dbReference>
<evidence type="ECO:0000313" key="3">
    <source>
        <dbReference type="EMBL" id="MFC7307073.1"/>
    </source>
</evidence>
<dbReference type="Gene3D" id="3.40.50.1820">
    <property type="entry name" value="alpha/beta hydrolase"/>
    <property type="match status" value="1"/>
</dbReference>
<evidence type="ECO:0000259" key="1">
    <source>
        <dbReference type="Pfam" id="PF00326"/>
    </source>
</evidence>
<keyword evidence="3" id="KW-0378">Hydrolase</keyword>
<dbReference type="SUPFAM" id="SSF53474">
    <property type="entry name" value="alpha/beta-Hydrolases"/>
    <property type="match status" value="1"/>
</dbReference>
<dbReference type="InterPro" id="IPR029058">
    <property type="entry name" value="AB_hydrolase_fold"/>
</dbReference>
<protein>
    <submittedName>
        <fullName evidence="3">Alpha/beta fold hydrolase</fullName>
    </submittedName>
</protein>
<proteinExistence type="predicted"/>
<dbReference type="GO" id="GO:0016787">
    <property type="term" value="F:hydrolase activity"/>
    <property type="evidence" value="ECO:0007669"/>
    <property type="project" value="UniProtKB-KW"/>
</dbReference>
<dbReference type="Proteomes" id="UP001596523">
    <property type="component" value="Unassembled WGS sequence"/>
</dbReference>
<keyword evidence="4" id="KW-1185">Reference proteome</keyword>
<feature type="domain" description="Dipeptidylpeptidase IV N-terminal" evidence="2">
    <location>
        <begin position="135"/>
        <end position="383"/>
    </location>
</feature>
<organism evidence="3 4">
    <name type="scientific">Streptomyces monticola</name>
    <dbReference type="NCBI Taxonomy" id="2666263"/>
    <lineage>
        <taxon>Bacteria</taxon>
        <taxon>Bacillati</taxon>
        <taxon>Actinomycetota</taxon>
        <taxon>Actinomycetes</taxon>
        <taxon>Kitasatosporales</taxon>
        <taxon>Streptomycetaceae</taxon>
        <taxon>Streptomyces</taxon>
    </lineage>
</organism>
<reference evidence="4" key="1">
    <citation type="journal article" date="2019" name="Int. J. Syst. Evol. Microbiol.">
        <title>The Global Catalogue of Microorganisms (GCM) 10K type strain sequencing project: providing services to taxonomists for standard genome sequencing and annotation.</title>
        <authorList>
            <consortium name="The Broad Institute Genomics Platform"/>
            <consortium name="The Broad Institute Genome Sequencing Center for Infectious Disease"/>
            <person name="Wu L."/>
            <person name="Ma J."/>
        </authorList>
    </citation>
    <scope>NUCLEOTIDE SEQUENCE [LARGE SCALE GENOMIC DNA]</scope>
    <source>
        <strain evidence="4">SYNS20</strain>
    </source>
</reference>